<keyword evidence="2" id="KW-1185">Reference proteome</keyword>
<organism evidence="1 2">
    <name type="scientific">Kitasatospora saccharophila</name>
    <dbReference type="NCBI Taxonomy" id="407973"/>
    <lineage>
        <taxon>Bacteria</taxon>
        <taxon>Bacillati</taxon>
        <taxon>Actinomycetota</taxon>
        <taxon>Actinomycetes</taxon>
        <taxon>Kitasatosporales</taxon>
        <taxon>Streptomycetaceae</taxon>
        <taxon>Kitasatospora</taxon>
    </lineage>
</organism>
<protein>
    <submittedName>
        <fullName evidence="1">Plasmid replication initiator protein</fullName>
    </submittedName>
</protein>
<evidence type="ECO:0000313" key="1">
    <source>
        <dbReference type="EMBL" id="GAA2105224.1"/>
    </source>
</evidence>
<evidence type="ECO:0000313" key="2">
    <source>
        <dbReference type="Proteomes" id="UP001500897"/>
    </source>
</evidence>
<sequence>MTYIDPQKVPSLYVRDLLDLAQRDDFDRIESTIERLGGCTRPIQLVGHTTTFDAATHEVLRHYTTASEPLGRLLTACGNRRASRCPTCSRVYAADTYQLIRAGLAGGKGTPEQVRAHPRVFTTLTAPSFGPVHNRPTTRTGKPFPCRCGTLHPAGHPALGTPLDPTTYDYAGAVLFNAHAGKLWDRFTTYLRREISRAVGLTVTELREQCRVSFAKVAEFQKRGLVHFHAIVRLDGPGGSTEQPPAWATIGLLTDAVRRAADRVHVTVTSDSIGERELRWGAQLDVREIRANDATANGSAPLTDAAVAGYVAKYATKSAEGTGTIDRPLYCGPCKGRGRVPTPAGLTDECRACEGTGLAEPIADLRVAGHVRQMIRTCWDLGSVADFAELKLTRWAHMLGFRGHFSTKSRRYSTTLGAIRAVRRTWQTEQARIRTGHAPLDPTATLVVSDWRYLATGYTPGEELLAETVRDNRQATQRLKREGDLQ</sequence>
<dbReference type="Pfam" id="PF20199">
    <property type="entry name" value="RepSA"/>
    <property type="match status" value="1"/>
</dbReference>
<name>A0ABN2X4Y1_9ACTN</name>
<proteinExistence type="predicted"/>
<gene>
    <name evidence="1" type="ORF">GCM10009759_42120</name>
</gene>
<dbReference type="InterPro" id="IPR046828">
    <property type="entry name" value="RepSA"/>
</dbReference>
<reference evidence="1 2" key="1">
    <citation type="journal article" date="2019" name="Int. J. Syst. Evol. Microbiol.">
        <title>The Global Catalogue of Microorganisms (GCM) 10K type strain sequencing project: providing services to taxonomists for standard genome sequencing and annotation.</title>
        <authorList>
            <consortium name="The Broad Institute Genomics Platform"/>
            <consortium name="The Broad Institute Genome Sequencing Center for Infectious Disease"/>
            <person name="Wu L."/>
            <person name="Ma J."/>
        </authorList>
    </citation>
    <scope>NUCLEOTIDE SEQUENCE [LARGE SCALE GENOMIC DNA]</scope>
    <source>
        <strain evidence="1 2">JCM 14559</strain>
    </source>
</reference>
<dbReference type="EMBL" id="BAAANS010000028">
    <property type="protein sequence ID" value="GAA2105224.1"/>
    <property type="molecule type" value="Genomic_DNA"/>
</dbReference>
<accession>A0ABN2X4Y1</accession>
<dbReference type="RefSeq" id="WP_344553961.1">
    <property type="nucleotide sequence ID" value="NZ_BAAANS010000028.1"/>
</dbReference>
<dbReference type="Proteomes" id="UP001500897">
    <property type="component" value="Unassembled WGS sequence"/>
</dbReference>
<comment type="caution">
    <text evidence="1">The sequence shown here is derived from an EMBL/GenBank/DDBJ whole genome shotgun (WGS) entry which is preliminary data.</text>
</comment>